<dbReference type="GO" id="GO:0006369">
    <property type="term" value="P:termination of RNA polymerase II transcription"/>
    <property type="evidence" value="ECO:0007669"/>
    <property type="project" value="InterPro"/>
</dbReference>
<proteinExistence type="predicted"/>
<dbReference type="SUPFAM" id="SSF48464">
    <property type="entry name" value="ENTH/VHS domain"/>
    <property type="match status" value="1"/>
</dbReference>
<protein>
    <recommendedName>
        <fullName evidence="2">CID domain-containing protein</fullName>
    </recommendedName>
</protein>
<reference evidence="4" key="1">
    <citation type="submission" date="2019-06" db="EMBL/GenBank/DDBJ databases">
        <title>Draft genome sequence of the griseofulvin-producing fungus Xylaria cubensis strain G536.</title>
        <authorList>
            <person name="Mead M.E."/>
            <person name="Raja H.A."/>
            <person name="Steenwyk J.L."/>
            <person name="Knowles S.L."/>
            <person name="Oberlies N.H."/>
            <person name="Rokas A."/>
        </authorList>
    </citation>
    <scope>NUCLEOTIDE SEQUENCE [LARGE SCALE GENOMIC DNA]</scope>
    <source>
        <strain evidence="4">G536</strain>
    </source>
</reference>
<dbReference type="EMBL" id="VFLP01000006">
    <property type="protein sequence ID" value="TRX97508.1"/>
    <property type="molecule type" value="Genomic_DNA"/>
</dbReference>
<dbReference type="Gene3D" id="1.25.40.90">
    <property type="match status" value="1"/>
</dbReference>
<dbReference type="GO" id="GO:0003729">
    <property type="term" value="F:mRNA binding"/>
    <property type="evidence" value="ECO:0007669"/>
    <property type="project" value="InterPro"/>
</dbReference>
<evidence type="ECO:0000259" key="2">
    <source>
        <dbReference type="PROSITE" id="PS51391"/>
    </source>
</evidence>
<dbReference type="STRING" id="2512241.A0A553IBD2"/>
<feature type="region of interest" description="Disordered" evidence="1">
    <location>
        <begin position="145"/>
        <end position="238"/>
    </location>
</feature>
<feature type="compositionally biased region" description="Pro residues" evidence="1">
    <location>
        <begin position="380"/>
        <end position="389"/>
    </location>
</feature>
<dbReference type="InterPro" id="IPR047415">
    <property type="entry name" value="Pcf11_CID"/>
</dbReference>
<feature type="compositionally biased region" description="Polar residues" evidence="1">
    <location>
        <begin position="226"/>
        <end position="238"/>
    </location>
</feature>
<feature type="compositionally biased region" description="Low complexity" evidence="1">
    <location>
        <begin position="390"/>
        <end position="400"/>
    </location>
</feature>
<dbReference type="SMART" id="SM00582">
    <property type="entry name" value="RPR"/>
    <property type="match status" value="1"/>
</dbReference>
<dbReference type="GO" id="GO:0000993">
    <property type="term" value="F:RNA polymerase II complex binding"/>
    <property type="evidence" value="ECO:0007669"/>
    <property type="project" value="InterPro"/>
</dbReference>
<dbReference type="Pfam" id="PF11526">
    <property type="entry name" value="Pfc11_Clp1_ID"/>
    <property type="match status" value="1"/>
</dbReference>
<dbReference type="AlphaFoldDB" id="A0A553IBD2"/>
<evidence type="ECO:0000313" key="4">
    <source>
        <dbReference type="Proteomes" id="UP000319160"/>
    </source>
</evidence>
<dbReference type="GO" id="GO:0005849">
    <property type="term" value="C:mRNA cleavage factor complex"/>
    <property type="evidence" value="ECO:0007669"/>
    <property type="project" value="InterPro"/>
</dbReference>
<dbReference type="PANTHER" id="PTHR15921">
    <property type="entry name" value="PRE-MRNA CLEAVAGE COMPLEX II"/>
    <property type="match status" value="1"/>
</dbReference>
<dbReference type="InterPro" id="IPR008942">
    <property type="entry name" value="ENTH_VHS"/>
</dbReference>
<dbReference type="GO" id="GO:0031124">
    <property type="term" value="P:mRNA 3'-end processing"/>
    <property type="evidence" value="ECO:0007669"/>
    <property type="project" value="InterPro"/>
</dbReference>
<dbReference type="Pfam" id="PF21936">
    <property type="entry name" value="Pcf11_C"/>
    <property type="match status" value="1"/>
</dbReference>
<gene>
    <name evidence="3" type="ORF">FHL15_001786</name>
</gene>
<feature type="compositionally biased region" description="Polar residues" evidence="1">
    <location>
        <begin position="188"/>
        <end position="209"/>
    </location>
</feature>
<evidence type="ECO:0000313" key="3">
    <source>
        <dbReference type="EMBL" id="TRX97508.1"/>
    </source>
</evidence>
<dbReference type="Pfam" id="PF04818">
    <property type="entry name" value="CID"/>
    <property type="match status" value="1"/>
</dbReference>
<dbReference type="InterPro" id="IPR054127">
    <property type="entry name" value="Pcf11_C"/>
</dbReference>
<dbReference type="InterPro" id="IPR021605">
    <property type="entry name" value="Pcf11_Clp1-ID"/>
</dbReference>
<comment type="caution">
    <text evidence="3">The sequence shown here is derived from an EMBL/GenBank/DDBJ whole genome shotgun (WGS) entry which is preliminary data.</text>
</comment>
<dbReference type="GO" id="GO:0005737">
    <property type="term" value="C:cytoplasm"/>
    <property type="evidence" value="ECO:0007669"/>
    <property type="project" value="TreeGrafter"/>
</dbReference>
<keyword evidence="4" id="KW-1185">Reference proteome</keyword>
<dbReference type="FunFam" id="1.25.40.90:FF:000016">
    <property type="entry name" value="mRNA cleavage factor complex component Pcf11"/>
    <property type="match status" value="1"/>
</dbReference>
<organism evidence="3 4">
    <name type="scientific">Xylaria flabelliformis</name>
    <dbReference type="NCBI Taxonomy" id="2512241"/>
    <lineage>
        <taxon>Eukaryota</taxon>
        <taxon>Fungi</taxon>
        <taxon>Dikarya</taxon>
        <taxon>Ascomycota</taxon>
        <taxon>Pezizomycotina</taxon>
        <taxon>Sordariomycetes</taxon>
        <taxon>Xylariomycetidae</taxon>
        <taxon>Xylariales</taxon>
        <taxon>Xylariaceae</taxon>
        <taxon>Xylaria</taxon>
    </lineage>
</organism>
<sequence>MSSYSESDAVAKDFREALEDIQTIGRPEISNLTIIARENIEHALAISGALVDHIKRAAPHKKLPPLYVLDSIAKNVGTPYTLFFSRKLYQTYMDAYAMVDMPTRRKLEEMLKTWKEPVPGSIDTRPVFSPDVVRPIENALIKVRTTTLQQDQERMRTQQQLYGRGRPAPQGMPYRETPTPPGARPPSQAHSLYHTQQPPIQHSNGISYNQPTQPPPVTYQPQPPTINATSRSTPQPISSSAFQPPHMGGYGLTQLGISIDALNDDIQRLTAAFKAQLAQNPHDLIMQRKFKALMDLQTILQTQNLPQEQLVLVKNQIADLAVNMRAPPAQTSTPVSLPNPVAVAPPPPVAAAAPKVSLDSLFGSGALAALMARNSATPQVPTPQPPAAPVPVRSAPPQRVEPQKATPAPADPTALMNMLRQAGILPPATPATGATPLPSVTPSTNLPFPLPLPGAAKSILPTPPGTIESLTSDIVLKASSLKQFRPQLLPLLFEAQGPQCTQCGRRFPTNEEGKKRKTAHMDWHFRVNQRSNETEKRGLHRSWLVDEMDWINTRETIDKDHVVQSGDADAGTGSLATKTPKTQYIPVPDDPVLAASVCPICQDKFETRWLDDAQEFVWADAVKIGDRIYHASCHREAFRDGGGPPMYTRSTPEPVLGKRKAEIKQDELVSLRGKLKAEAI</sequence>
<dbReference type="InterPro" id="IPR045154">
    <property type="entry name" value="PCF11-like"/>
</dbReference>
<accession>A0A553IBD2</accession>
<feature type="region of interest" description="Disordered" evidence="1">
    <location>
        <begin position="375"/>
        <end position="409"/>
    </location>
</feature>
<dbReference type="Proteomes" id="UP000319160">
    <property type="component" value="Unassembled WGS sequence"/>
</dbReference>
<feature type="compositionally biased region" description="Pro residues" evidence="1">
    <location>
        <begin position="212"/>
        <end position="224"/>
    </location>
</feature>
<dbReference type="OrthoDB" id="343582at2759"/>
<name>A0A553IBD2_9PEZI</name>
<dbReference type="PANTHER" id="PTHR15921:SF3">
    <property type="entry name" value="PRE-MRNA CLEAVAGE COMPLEX 2 PROTEIN PCF11"/>
    <property type="match status" value="1"/>
</dbReference>
<evidence type="ECO:0000256" key="1">
    <source>
        <dbReference type="SAM" id="MobiDB-lite"/>
    </source>
</evidence>
<dbReference type="CDD" id="cd16982">
    <property type="entry name" value="CID_Pcf11"/>
    <property type="match status" value="1"/>
</dbReference>
<dbReference type="PROSITE" id="PS51391">
    <property type="entry name" value="CID"/>
    <property type="match status" value="1"/>
</dbReference>
<dbReference type="InterPro" id="IPR006569">
    <property type="entry name" value="CID_dom"/>
</dbReference>
<feature type="domain" description="CID" evidence="2">
    <location>
        <begin position="6"/>
        <end position="144"/>
    </location>
</feature>